<name>A0ABR7QBW5_9FLAO</name>
<dbReference type="Proteomes" id="UP000619238">
    <property type="component" value="Unassembled WGS sequence"/>
</dbReference>
<dbReference type="InterPro" id="IPR054191">
    <property type="entry name" value="DUF6896"/>
</dbReference>
<evidence type="ECO:0000259" key="1">
    <source>
        <dbReference type="Pfam" id="PF21837"/>
    </source>
</evidence>
<organism evidence="2 3">
    <name type="scientific">Kordia aestuariivivens</name>
    <dbReference type="NCBI Taxonomy" id="2759037"/>
    <lineage>
        <taxon>Bacteria</taxon>
        <taxon>Pseudomonadati</taxon>
        <taxon>Bacteroidota</taxon>
        <taxon>Flavobacteriia</taxon>
        <taxon>Flavobacteriales</taxon>
        <taxon>Flavobacteriaceae</taxon>
        <taxon>Kordia</taxon>
    </lineage>
</organism>
<protein>
    <recommendedName>
        <fullName evidence="1">DUF6896 domain-containing protein</fullName>
    </recommendedName>
</protein>
<dbReference type="Pfam" id="PF21837">
    <property type="entry name" value="DUF6896"/>
    <property type="match status" value="1"/>
</dbReference>
<dbReference type="EMBL" id="JACGWS010000009">
    <property type="protein sequence ID" value="MBC8756060.1"/>
    <property type="molecule type" value="Genomic_DNA"/>
</dbReference>
<proteinExistence type="predicted"/>
<feature type="domain" description="DUF6896" evidence="1">
    <location>
        <begin position="12"/>
        <end position="118"/>
    </location>
</feature>
<reference evidence="2 3" key="1">
    <citation type="submission" date="2020-07" db="EMBL/GenBank/DDBJ databases">
        <title>Description of Kordia aestuariivivens sp. nov., isolated from a tidal flat.</title>
        <authorList>
            <person name="Park S."/>
            <person name="Yoon J.-H."/>
        </authorList>
    </citation>
    <scope>NUCLEOTIDE SEQUENCE [LARGE SCALE GENOMIC DNA]</scope>
    <source>
        <strain evidence="2 3">YSTF-M3</strain>
    </source>
</reference>
<sequence length="150" mass="18114">MENINKFKILLSTYLKNIHKGLHYLEKFSNNNSFYQEKREGFLDTKKEIHFQFHGTGCYMEFDRIKIDFNLPDMIGGKITIDPFFIIEFWKINNSIVNFEKEDEILNVFNFLISEKNYNVCQFNKDHLELDFPYIYNLFGDKFLYDSILT</sequence>
<evidence type="ECO:0000313" key="3">
    <source>
        <dbReference type="Proteomes" id="UP000619238"/>
    </source>
</evidence>
<accession>A0ABR7QBW5</accession>
<gene>
    <name evidence="2" type="ORF">H2O64_15390</name>
</gene>
<keyword evidence="3" id="KW-1185">Reference proteome</keyword>
<evidence type="ECO:0000313" key="2">
    <source>
        <dbReference type="EMBL" id="MBC8756060.1"/>
    </source>
</evidence>
<comment type="caution">
    <text evidence="2">The sequence shown here is derived from an EMBL/GenBank/DDBJ whole genome shotgun (WGS) entry which is preliminary data.</text>
</comment>
<dbReference type="RefSeq" id="WP_187563099.1">
    <property type="nucleotide sequence ID" value="NZ_JACGWS010000009.1"/>
</dbReference>